<evidence type="ECO:0000256" key="6">
    <source>
        <dbReference type="ARBA" id="ARBA00038001"/>
    </source>
</evidence>
<evidence type="ECO:0000256" key="7">
    <source>
        <dbReference type="SAM" id="Phobius"/>
    </source>
</evidence>
<dbReference type="PANTHER" id="PTHR21496">
    <property type="entry name" value="FERREDOXIN-RELATED"/>
    <property type="match status" value="1"/>
</dbReference>
<dbReference type="RefSeq" id="WP_201362380.1">
    <property type="nucleotide sequence ID" value="NZ_BNJJ01000007.1"/>
</dbReference>
<comment type="cofactor">
    <cofactor evidence="5">
        <name>[2Fe-2S] cluster</name>
        <dbReference type="ChEBI" id="CHEBI:190135"/>
    </cofactor>
</comment>
<comment type="caution">
    <text evidence="9">The sequence shown here is derived from an EMBL/GenBank/DDBJ whole genome shotgun (WGS) entry which is preliminary data.</text>
</comment>
<evidence type="ECO:0000313" key="10">
    <source>
        <dbReference type="Proteomes" id="UP000635565"/>
    </source>
</evidence>
<evidence type="ECO:0000256" key="3">
    <source>
        <dbReference type="ARBA" id="ARBA00023004"/>
    </source>
</evidence>
<protein>
    <recommendedName>
        <fullName evidence="8">Rieske domain-containing protein</fullName>
    </recommendedName>
</protein>
<comment type="similarity">
    <text evidence="6">Belongs to the bacterial ring-hydroxylating dioxygenase ferredoxin component family.</text>
</comment>
<keyword evidence="7" id="KW-1133">Transmembrane helix</keyword>
<evidence type="ECO:0000256" key="5">
    <source>
        <dbReference type="ARBA" id="ARBA00034078"/>
    </source>
</evidence>
<feature type="transmembrane region" description="Helical" evidence="7">
    <location>
        <begin position="130"/>
        <end position="150"/>
    </location>
</feature>
<name>A0ABQ3VEZ8_9CHLR</name>
<dbReference type="PANTHER" id="PTHR21496:SF0">
    <property type="entry name" value="RIESKE DOMAIN-CONTAINING PROTEIN"/>
    <property type="match status" value="1"/>
</dbReference>
<keyword evidence="7" id="KW-0812">Transmembrane</keyword>
<feature type="transmembrane region" description="Helical" evidence="7">
    <location>
        <begin position="62"/>
        <end position="83"/>
    </location>
</feature>
<keyword evidence="1" id="KW-0001">2Fe-2S</keyword>
<evidence type="ECO:0000256" key="1">
    <source>
        <dbReference type="ARBA" id="ARBA00022714"/>
    </source>
</evidence>
<feature type="transmembrane region" description="Helical" evidence="7">
    <location>
        <begin position="156"/>
        <end position="175"/>
    </location>
</feature>
<keyword evidence="2" id="KW-0479">Metal-binding</keyword>
<dbReference type="Pfam" id="PF00355">
    <property type="entry name" value="Rieske"/>
    <property type="match status" value="1"/>
</dbReference>
<dbReference type="InterPro" id="IPR036922">
    <property type="entry name" value="Rieske_2Fe-2S_sf"/>
</dbReference>
<evidence type="ECO:0000313" key="9">
    <source>
        <dbReference type="EMBL" id="GHO84747.1"/>
    </source>
</evidence>
<keyword evidence="3" id="KW-0408">Iron</keyword>
<dbReference type="PROSITE" id="PS51296">
    <property type="entry name" value="RIESKE"/>
    <property type="match status" value="1"/>
</dbReference>
<feature type="domain" description="Rieske" evidence="8">
    <location>
        <begin position="200"/>
        <end position="295"/>
    </location>
</feature>
<keyword evidence="7" id="KW-0472">Membrane</keyword>
<accession>A0ABQ3VEZ8</accession>
<dbReference type="EMBL" id="BNJJ01000007">
    <property type="protein sequence ID" value="GHO84747.1"/>
    <property type="molecule type" value="Genomic_DNA"/>
</dbReference>
<proteinExistence type="inferred from homology"/>
<evidence type="ECO:0000259" key="8">
    <source>
        <dbReference type="PROSITE" id="PS51296"/>
    </source>
</evidence>
<evidence type="ECO:0000256" key="2">
    <source>
        <dbReference type="ARBA" id="ARBA00022723"/>
    </source>
</evidence>
<reference evidence="9 10" key="1">
    <citation type="journal article" date="2021" name="Int. J. Syst. Evol. Microbiol.">
        <title>Reticulibacter mediterranei gen. nov., sp. nov., within the new family Reticulibacteraceae fam. nov., and Ktedonospora formicarum gen. nov., sp. nov., Ktedonobacter robiniae sp. nov., Dictyobacter formicarum sp. nov. and Dictyobacter arantiisoli sp. nov., belonging to the class Ktedonobacteria.</title>
        <authorList>
            <person name="Yabe S."/>
            <person name="Zheng Y."/>
            <person name="Wang C.M."/>
            <person name="Sakai Y."/>
            <person name="Abe K."/>
            <person name="Yokota A."/>
            <person name="Donadio S."/>
            <person name="Cavaletti L."/>
            <person name="Monciardini P."/>
        </authorList>
    </citation>
    <scope>NUCLEOTIDE SEQUENCE [LARGE SCALE GENOMIC DNA]</scope>
    <source>
        <strain evidence="9 10">SOSP1-9</strain>
    </source>
</reference>
<keyword evidence="10" id="KW-1185">Reference proteome</keyword>
<dbReference type="Proteomes" id="UP000635565">
    <property type="component" value="Unassembled WGS sequence"/>
</dbReference>
<dbReference type="InterPro" id="IPR019251">
    <property type="entry name" value="DUF2231_TM"/>
</dbReference>
<keyword evidence="4" id="KW-0411">Iron-sulfur</keyword>
<organism evidence="9 10">
    <name type="scientific">Dictyobacter formicarum</name>
    <dbReference type="NCBI Taxonomy" id="2778368"/>
    <lineage>
        <taxon>Bacteria</taxon>
        <taxon>Bacillati</taxon>
        <taxon>Chloroflexota</taxon>
        <taxon>Ktedonobacteria</taxon>
        <taxon>Ktedonobacterales</taxon>
        <taxon>Dictyobacteraceae</taxon>
        <taxon>Dictyobacter</taxon>
    </lineage>
</organism>
<gene>
    <name evidence="9" type="ORF">KSZ_27530</name>
</gene>
<dbReference type="SUPFAM" id="SSF50022">
    <property type="entry name" value="ISP domain"/>
    <property type="match status" value="1"/>
</dbReference>
<evidence type="ECO:0000256" key="4">
    <source>
        <dbReference type="ARBA" id="ARBA00023014"/>
    </source>
</evidence>
<sequence length="301" mass="32148">MSDTPQPLSETPATSAPPPFAERFSDGLQSILQKMLGTQRQSPRRIKSFLNGTWLGHPLHPVLTDVPIAAWALTAVFDIIWLISHATWAASGAFVTLIVGLLAALAAAVTGLTDWSDTYGTERRIGLNHALFNVLALLLYLLSFVLRLLAGPGDTIAATILGLLGLVSVFYAGYLGGEMVFSKGTGVNHTAWEAGGEDYEVVMAAADVQEQTLYRVTVAGVPVVLLRQGERYSAISATCPHAGGPLDEGTLVGNTVECPWHGSRFCMSDGRVLTGPAVVNAPRYDVRVTNGQVALKRLEEH</sequence>
<feature type="transmembrane region" description="Helical" evidence="7">
    <location>
        <begin position="89"/>
        <end position="109"/>
    </location>
</feature>
<dbReference type="Gene3D" id="2.102.10.10">
    <property type="entry name" value="Rieske [2Fe-2S] iron-sulphur domain"/>
    <property type="match status" value="1"/>
</dbReference>
<dbReference type="InterPro" id="IPR017941">
    <property type="entry name" value="Rieske_2Fe-2S"/>
</dbReference>
<dbReference type="Pfam" id="PF09990">
    <property type="entry name" value="DUF2231"/>
    <property type="match status" value="1"/>
</dbReference>